<gene>
    <name evidence="1" type="ORF">Amon02_000401300</name>
</gene>
<evidence type="ECO:0000313" key="2">
    <source>
        <dbReference type="Proteomes" id="UP001165064"/>
    </source>
</evidence>
<organism evidence="1 2">
    <name type="scientific">Ambrosiozyma monospora</name>
    <name type="common">Yeast</name>
    <name type="synonym">Endomycopsis monosporus</name>
    <dbReference type="NCBI Taxonomy" id="43982"/>
    <lineage>
        <taxon>Eukaryota</taxon>
        <taxon>Fungi</taxon>
        <taxon>Dikarya</taxon>
        <taxon>Ascomycota</taxon>
        <taxon>Saccharomycotina</taxon>
        <taxon>Pichiomycetes</taxon>
        <taxon>Pichiales</taxon>
        <taxon>Pichiaceae</taxon>
        <taxon>Ambrosiozyma</taxon>
    </lineage>
</organism>
<evidence type="ECO:0000313" key="1">
    <source>
        <dbReference type="EMBL" id="GME79563.1"/>
    </source>
</evidence>
<sequence>MSLNDMLENHQNERAISIFDMSTVDDNKELYTFDIVSSDVYCVFFSPEGIASVDGDRSYLTFGYALLTLIYGYYIFKKPTKDNEDTLLNHQTFYNRSLIQFKVLTYLLGSTIVFFLSCIYLAQLNKVGYENTSFTLFIIKLFTLSSGTFFNTWVIYNFLLLASGVFFGVLKDNKRRLFVQIISSLLFFEFLIYNIHESEVYSLLSRQAFFLSNLISYELIILLLLSTYWSWQSYKAINNMIIARKLIVTYILLLLVFLFEFRVHSINVQSYLENKLISNGDMNKWISMTNCSNNLSLVVAALIALIWRDVRYENNEIIQRE</sequence>
<proteinExistence type="predicted"/>
<protein>
    <submittedName>
        <fullName evidence="1">Unnamed protein product</fullName>
    </submittedName>
</protein>
<dbReference type="Proteomes" id="UP001165064">
    <property type="component" value="Unassembled WGS sequence"/>
</dbReference>
<name>A0ACB5T2G8_AMBMO</name>
<reference evidence="1" key="1">
    <citation type="submission" date="2023-04" db="EMBL/GenBank/DDBJ databases">
        <title>Ambrosiozyma monospora NBRC 10751.</title>
        <authorList>
            <person name="Ichikawa N."/>
            <person name="Sato H."/>
            <person name="Tonouchi N."/>
        </authorList>
    </citation>
    <scope>NUCLEOTIDE SEQUENCE</scope>
    <source>
        <strain evidence="1">NBRC 10751</strain>
    </source>
</reference>
<dbReference type="EMBL" id="BSXS01002647">
    <property type="protein sequence ID" value="GME79563.1"/>
    <property type="molecule type" value="Genomic_DNA"/>
</dbReference>
<comment type="caution">
    <text evidence="1">The sequence shown here is derived from an EMBL/GenBank/DDBJ whole genome shotgun (WGS) entry which is preliminary data.</text>
</comment>
<keyword evidence="2" id="KW-1185">Reference proteome</keyword>
<accession>A0ACB5T2G8</accession>